<keyword evidence="4" id="KW-0375">Hydrogen ion transport</keyword>
<keyword evidence="3" id="KW-0138">CF(0)</keyword>
<dbReference type="GO" id="GO:0045259">
    <property type="term" value="C:proton-transporting ATP synthase complex"/>
    <property type="evidence" value="ECO:0007669"/>
    <property type="project" value="UniProtKB-KW"/>
</dbReference>
<dbReference type="GO" id="GO:0031966">
    <property type="term" value="C:mitochondrial membrane"/>
    <property type="evidence" value="ECO:0007669"/>
    <property type="project" value="UniProtKB-SubCell"/>
</dbReference>
<evidence type="ECO:0000256" key="3">
    <source>
        <dbReference type="ARBA" id="ARBA00022547"/>
    </source>
</evidence>
<dbReference type="AlphaFoldDB" id="A0A2S1PUT1"/>
<organism evidence="8">
    <name type="scientific">Gracilaria tenuistipitata var. liui</name>
    <name type="common">Red alga</name>
    <dbReference type="NCBI Taxonomy" id="285951"/>
    <lineage>
        <taxon>Eukaryota</taxon>
        <taxon>Rhodophyta</taxon>
        <taxon>Florideophyceae</taxon>
        <taxon>Rhodymeniophycidae</taxon>
        <taxon>Gracilariales</taxon>
        <taxon>Gracilariaceae</taxon>
        <taxon>Gracilaria</taxon>
        <taxon>Gracilaria tenuistipitata</taxon>
    </lineage>
</organism>
<reference evidence="8" key="1">
    <citation type="submission" date="2017-11" db="EMBL/GenBank/DDBJ databases">
        <title>Complete Sequences of the Mitochondrial DNA of the Gracilaria tenuistipitata var. liui.</title>
        <authorList>
            <person name="Liu T."/>
            <person name="Liu C."/>
            <person name="Li Y."/>
        </authorList>
    </citation>
    <scope>NUCLEOTIDE SEQUENCE</scope>
</reference>
<keyword evidence="2" id="KW-0813">Transport</keyword>
<accession>A0A2S1PUT1</accession>
<dbReference type="InterPro" id="IPR008688">
    <property type="entry name" value="ATP_synth_Bsub_B/MI25"/>
</dbReference>
<evidence type="ECO:0000313" key="8">
    <source>
        <dbReference type="EMBL" id="AWH62590.1"/>
    </source>
</evidence>
<evidence type="ECO:0000256" key="4">
    <source>
        <dbReference type="ARBA" id="ARBA00022781"/>
    </source>
</evidence>
<dbReference type="GO" id="GO:0015986">
    <property type="term" value="P:proton motive force-driven ATP synthesis"/>
    <property type="evidence" value="ECO:0007669"/>
    <property type="project" value="InterPro"/>
</dbReference>
<evidence type="ECO:0000256" key="7">
    <source>
        <dbReference type="ARBA" id="ARBA00023136"/>
    </source>
</evidence>
<keyword evidence="7" id="KW-0472">Membrane</keyword>
<dbReference type="Pfam" id="PF05405">
    <property type="entry name" value="Mt_ATP-synt_B"/>
    <property type="match status" value="1"/>
</dbReference>
<sequence length="180" mass="21367">MLNLSIVIGVSLILISKNIILLNEETLILLCFITFCYLGFTKLKDSIVKDFEDQKNKIQVELFESFELILNSVSINLKWQKIFPILITNFANLEIHLKNLSSRMVIQLPFIWNYDIRKKYLKKLVFTKRLEQQISKLIILLLIKKIERVTFLKYFYSTKIKIAPFKCNSQILLRQYIETI</sequence>
<dbReference type="EMBL" id="MG592728">
    <property type="protein sequence ID" value="AWH62590.1"/>
    <property type="molecule type" value="Genomic_DNA"/>
</dbReference>
<evidence type="ECO:0000256" key="1">
    <source>
        <dbReference type="ARBA" id="ARBA00004325"/>
    </source>
</evidence>
<dbReference type="GO" id="GO:0015078">
    <property type="term" value="F:proton transmembrane transporter activity"/>
    <property type="evidence" value="ECO:0007669"/>
    <property type="project" value="InterPro"/>
</dbReference>
<evidence type="ECO:0000256" key="5">
    <source>
        <dbReference type="ARBA" id="ARBA00023065"/>
    </source>
</evidence>
<name>A0A2S1PUT1_GRATL</name>
<evidence type="ECO:0000256" key="6">
    <source>
        <dbReference type="ARBA" id="ARBA00023128"/>
    </source>
</evidence>
<gene>
    <name evidence="8" type="primary">ymf39</name>
    <name evidence="8" type="ORF">GrtenliuCDS015</name>
</gene>
<keyword evidence="5" id="KW-0406">Ion transport</keyword>
<keyword evidence="6 8" id="KW-0496">Mitochondrion</keyword>
<geneLocation type="mitochondrion" evidence="8"/>
<proteinExistence type="predicted"/>
<comment type="subcellular location">
    <subcellularLocation>
        <location evidence="1">Mitochondrion membrane</location>
    </subcellularLocation>
</comment>
<protein>
    <submittedName>
        <fullName evidence="8">Ymf39</fullName>
    </submittedName>
</protein>
<evidence type="ECO:0000256" key="2">
    <source>
        <dbReference type="ARBA" id="ARBA00022448"/>
    </source>
</evidence>